<feature type="compositionally biased region" description="Polar residues" evidence="1">
    <location>
        <begin position="48"/>
        <end position="63"/>
    </location>
</feature>
<organism evidence="2 3">
    <name type="scientific">Protopolystoma xenopodis</name>
    <dbReference type="NCBI Taxonomy" id="117903"/>
    <lineage>
        <taxon>Eukaryota</taxon>
        <taxon>Metazoa</taxon>
        <taxon>Spiralia</taxon>
        <taxon>Lophotrochozoa</taxon>
        <taxon>Platyhelminthes</taxon>
        <taxon>Monogenea</taxon>
        <taxon>Polyopisthocotylea</taxon>
        <taxon>Polystomatidea</taxon>
        <taxon>Polystomatidae</taxon>
        <taxon>Protopolystoma</taxon>
    </lineage>
</organism>
<feature type="compositionally biased region" description="Basic residues" evidence="1">
    <location>
        <begin position="20"/>
        <end position="31"/>
    </location>
</feature>
<evidence type="ECO:0000313" key="3">
    <source>
        <dbReference type="Proteomes" id="UP000784294"/>
    </source>
</evidence>
<name>A0A448XHH4_9PLAT</name>
<dbReference type="Proteomes" id="UP000784294">
    <property type="component" value="Unassembled WGS sequence"/>
</dbReference>
<reference evidence="2" key="1">
    <citation type="submission" date="2018-11" db="EMBL/GenBank/DDBJ databases">
        <authorList>
            <consortium name="Pathogen Informatics"/>
        </authorList>
    </citation>
    <scope>NUCLEOTIDE SEQUENCE</scope>
</reference>
<gene>
    <name evidence="2" type="ORF">PXEA_LOCUS30249</name>
</gene>
<feature type="region of interest" description="Disordered" evidence="1">
    <location>
        <begin position="1"/>
        <end position="63"/>
    </location>
</feature>
<proteinExistence type="predicted"/>
<evidence type="ECO:0000256" key="1">
    <source>
        <dbReference type="SAM" id="MobiDB-lite"/>
    </source>
</evidence>
<feature type="compositionally biased region" description="Basic and acidic residues" evidence="1">
    <location>
        <begin position="1"/>
        <end position="12"/>
    </location>
</feature>
<protein>
    <submittedName>
        <fullName evidence="2">Uncharacterized protein</fullName>
    </submittedName>
</protein>
<sequence>MLPRSDDVRHMTDQSLAPFHRNRRRLPRKQRQHESSSKANRQLFKRNPPSSSGGIYLQISSPNTFTRNGKYIPPVVKEMATKIADVPQKVVTEANEKCHIMHLFLYRCCERIHSPNHRPGFMPAHSAAVPVTRHTPICPFSL</sequence>
<dbReference type="OrthoDB" id="6229630at2759"/>
<comment type="caution">
    <text evidence="2">The sequence shown here is derived from an EMBL/GenBank/DDBJ whole genome shotgun (WGS) entry which is preliminary data.</text>
</comment>
<dbReference type="EMBL" id="CAAALY010253241">
    <property type="protein sequence ID" value="VEL36809.1"/>
    <property type="molecule type" value="Genomic_DNA"/>
</dbReference>
<keyword evidence="3" id="KW-1185">Reference proteome</keyword>
<dbReference type="AlphaFoldDB" id="A0A448XHH4"/>
<accession>A0A448XHH4</accession>
<evidence type="ECO:0000313" key="2">
    <source>
        <dbReference type="EMBL" id="VEL36809.1"/>
    </source>
</evidence>